<keyword evidence="3" id="KW-1185">Reference proteome</keyword>
<evidence type="ECO:0000313" key="3">
    <source>
        <dbReference type="Proteomes" id="UP001500301"/>
    </source>
</evidence>
<evidence type="ECO:0000256" key="1">
    <source>
        <dbReference type="SAM" id="SignalP"/>
    </source>
</evidence>
<proteinExistence type="predicted"/>
<keyword evidence="1" id="KW-0732">Signal</keyword>
<sequence>MRLILGPVMSLALALGVAPAGARTTASPDPSAHAAFRAALMASFDTAWSEGGGTYVRRCAGVVSVTQLDRKSGTIRRTVDWGADSIGLDFAQVQRGRVRYSRTVAPVRASLRAHRAAVPPTWIRSVRSYSEPLKGETLWGDQDEPPYADSSQWAELTMAPAPGGGTIFTASPKGAGHVVFVTDSQGRLVSATPQADVVGETEASYTNPLACTQTWDWTRPHIAIPKSRTFSGTKRYTWEWIAVRKVRELVLEANRRLAASANEASVIEWLQSQVAPTQWRVHGIRFVQRRTAKPAQRWKPTIAFSVIVRDGHASYRPVR</sequence>
<gene>
    <name evidence="2" type="ORF">GCM10022263_00980</name>
</gene>
<evidence type="ECO:0008006" key="4">
    <source>
        <dbReference type="Google" id="ProtNLM"/>
    </source>
</evidence>
<reference evidence="3" key="1">
    <citation type="journal article" date="2019" name="Int. J. Syst. Evol. Microbiol.">
        <title>The Global Catalogue of Microorganisms (GCM) 10K type strain sequencing project: providing services to taxonomists for standard genome sequencing and annotation.</title>
        <authorList>
            <consortium name="The Broad Institute Genomics Platform"/>
            <consortium name="The Broad Institute Genome Sequencing Center for Infectious Disease"/>
            <person name="Wu L."/>
            <person name="Ma J."/>
        </authorList>
    </citation>
    <scope>NUCLEOTIDE SEQUENCE [LARGE SCALE GENOMIC DNA]</scope>
    <source>
        <strain evidence="3">JCM 17460</strain>
    </source>
</reference>
<accession>A0ABP6USX8</accession>
<organism evidence="2 3">
    <name type="scientific">Nocardioides daeguensis</name>
    <dbReference type="NCBI Taxonomy" id="908359"/>
    <lineage>
        <taxon>Bacteria</taxon>
        <taxon>Bacillati</taxon>
        <taxon>Actinomycetota</taxon>
        <taxon>Actinomycetes</taxon>
        <taxon>Propionibacteriales</taxon>
        <taxon>Nocardioidaceae</taxon>
        <taxon>Nocardioides</taxon>
    </lineage>
</organism>
<comment type="caution">
    <text evidence="2">The sequence shown here is derived from an EMBL/GenBank/DDBJ whole genome shotgun (WGS) entry which is preliminary data.</text>
</comment>
<feature type="chain" id="PRO_5047319027" description="Transposase" evidence="1">
    <location>
        <begin position="23"/>
        <end position="319"/>
    </location>
</feature>
<feature type="signal peptide" evidence="1">
    <location>
        <begin position="1"/>
        <end position="22"/>
    </location>
</feature>
<dbReference type="Proteomes" id="UP001500301">
    <property type="component" value="Unassembled WGS sequence"/>
</dbReference>
<protein>
    <recommendedName>
        <fullName evidence="4">Transposase</fullName>
    </recommendedName>
</protein>
<evidence type="ECO:0000313" key="2">
    <source>
        <dbReference type="EMBL" id="GAA3517100.1"/>
    </source>
</evidence>
<name>A0ABP6USX8_9ACTN</name>
<dbReference type="RefSeq" id="WP_218235397.1">
    <property type="nucleotide sequence ID" value="NZ_BAABBB010000001.1"/>
</dbReference>
<dbReference type="EMBL" id="BAABBB010000001">
    <property type="protein sequence ID" value="GAA3517100.1"/>
    <property type="molecule type" value="Genomic_DNA"/>
</dbReference>